<feature type="transmembrane region" description="Helical" evidence="1">
    <location>
        <begin position="29"/>
        <end position="49"/>
    </location>
</feature>
<comment type="caution">
    <text evidence="2">The sequence shown here is derived from an EMBL/GenBank/DDBJ whole genome shotgun (WGS) entry which is preliminary data.</text>
</comment>
<organism evidence="2 3">
    <name type="scientific">Macrosiphum euphorbiae</name>
    <name type="common">potato aphid</name>
    <dbReference type="NCBI Taxonomy" id="13131"/>
    <lineage>
        <taxon>Eukaryota</taxon>
        <taxon>Metazoa</taxon>
        <taxon>Ecdysozoa</taxon>
        <taxon>Arthropoda</taxon>
        <taxon>Hexapoda</taxon>
        <taxon>Insecta</taxon>
        <taxon>Pterygota</taxon>
        <taxon>Neoptera</taxon>
        <taxon>Paraneoptera</taxon>
        <taxon>Hemiptera</taxon>
        <taxon>Sternorrhyncha</taxon>
        <taxon>Aphidomorpha</taxon>
        <taxon>Aphidoidea</taxon>
        <taxon>Aphididae</taxon>
        <taxon>Macrosiphini</taxon>
        <taxon>Macrosiphum</taxon>
    </lineage>
</organism>
<dbReference type="EMBL" id="CARXXK010000004">
    <property type="protein sequence ID" value="CAI6367268.1"/>
    <property type="molecule type" value="Genomic_DNA"/>
</dbReference>
<keyword evidence="3" id="KW-1185">Reference proteome</keyword>
<reference evidence="2 3" key="1">
    <citation type="submission" date="2023-01" db="EMBL/GenBank/DDBJ databases">
        <authorList>
            <person name="Whitehead M."/>
        </authorList>
    </citation>
    <scope>NUCLEOTIDE SEQUENCE [LARGE SCALE GENOMIC DNA]</scope>
</reference>
<dbReference type="InterPro" id="IPR036259">
    <property type="entry name" value="MFS_trans_sf"/>
</dbReference>
<proteinExistence type="predicted"/>
<gene>
    <name evidence="2" type="ORF">MEUPH1_LOCUS21763</name>
</gene>
<accession>A0AAV0XGA8</accession>
<dbReference type="Proteomes" id="UP001160148">
    <property type="component" value="Unassembled WGS sequence"/>
</dbReference>
<name>A0AAV0XGA8_9HEMI</name>
<evidence type="ECO:0000256" key="1">
    <source>
        <dbReference type="SAM" id="Phobius"/>
    </source>
</evidence>
<sequence length="102" mass="11512">MCSTRPGCSPDWPKAPRSEIAGEMAEVKIRGTVLSLFPIVLAICMLGVCRRSARCSQLPTAILFLFSSTVFEVLILYMLPESPYCLMQSNWRDKVEKSLRRI</sequence>
<keyword evidence="1" id="KW-1133">Transmembrane helix</keyword>
<dbReference type="AlphaFoldDB" id="A0AAV0XGA8"/>
<dbReference type="Gene3D" id="1.20.1250.20">
    <property type="entry name" value="MFS general substrate transporter like domains"/>
    <property type="match status" value="1"/>
</dbReference>
<keyword evidence="1" id="KW-0472">Membrane</keyword>
<evidence type="ECO:0000313" key="3">
    <source>
        <dbReference type="Proteomes" id="UP001160148"/>
    </source>
</evidence>
<protein>
    <submittedName>
        <fullName evidence="2">Uncharacterized protein</fullName>
    </submittedName>
</protein>
<feature type="transmembrane region" description="Helical" evidence="1">
    <location>
        <begin position="61"/>
        <end position="79"/>
    </location>
</feature>
<evidence type="ECO:0000313" key="2">
    <source>
        <dbReference type="EMBL" id="CAI6367268.1"/>
    </source>
</evidence>
<keyword evidence="1" id="KW-0812">Transmembrane</keyword>